<gene>
    <name evidence="2" type="ORF">Ga0061065_101209</name>
</gene>
<protein>
    <submittedName>
        <fullName evidence="2">Putative lipoic acid-binding regulatory protein</fullName>
    </submittedName>
</protein>
<accession>A0A0K6IH35</accession>
<dbReference type="Pfam" id="PF04359">
    <property type="entry name" value="DUF493"/>
    <property type="match status" value="1"/>
</dbReference>
<organism evidence="2 3">
    <name type="scientific">Marinomonas fungiae</name>
    <dbReference type="NCBI Taxonomy" id="1137284"/>
    <lineage>
        <taxon>Bacteria</taxon>
        <taxon>Pseudomonadati</taxon>
        <taxon>Pseudomonadota</taxon>
        <taxon>Gammaproteobacteria</taxon>
        <taxon>Oceanospirillales</taxon>
        <taxon>Oceanospirillaceae</taxon>
        <taxon>Marinomonas</taxon>
    </lineage>
</organism>
<dbReference type="PANTHER" id="PTHR38036">
    <property type="entry name" value="UPF0250 PROTEIN YBED"/>
    <property type="match status" value="1"/>
</dbReference>
<keyword evidence="3" id="KW-1185">Reference proteome</keyword>
<dbReference type="PANTHER" id="PTHR38036:SF1">
    <property type="entry name" value="UPF0250 PROTEIN YBED"/>
    <property type="match status" value="1"/>
</dbReference>
<dbReference type="Gene3D" id="3.30.70.260">
    <property type="match status" value="1"/>
</dbReference>
<dbReference type="InterPro" id="IPR007454">
    <property type="entry name" value="UPF0250_YbeD-like"/>
</dbReference>
<name>A0A0K6IH35_9GAMM</name>
<dbReference type="STRING" id="1137284.GCA_001418205_00209"/>
<dbReference type="GO" id="GO:0005829">
    <property type="term" value="C:cytosol"/>
    <property type="evidence" value="ECO:0007669"/>
    <property type="project" value="TreeGrafter"/>
</dbReference>
<evidence type="ECO:0000313" key="2">
    <source>
        <dbReference type="EMBL" id="CUB02376.1"/>
    </source>
</evidence>
<dbReference type="Proteomes" id="UP000182769">
    <property type="component" value="Unassembled WGS sequence"/>
</dbReference>
<reference evidence="3" key="1">
    <citation type="submission" date="2015-08" db="EMBL/GenBank/DDBJ databases">
        <authorList>
            <person name="Varghese N."/>
        </authorList>
    </citation>
    <scope>NUCLEOTIDE SEQUENCE [LARGE SCALE GENOMIC DNA]</scope>
    <source>
        <strain evidence="3">JCM 18476</strain>
    </source>
</reference>
<dbReference type="EMBL" id="CYHG01000001">
    <property type="protein sequence ID" value="CUB02376.1"/>
    <property type="molecule type" value="Genomic_DNA"/>
</dbReference>
<comment type="similarity">
    <text evidence="1">Belongs to the UPF0250 family.</text>
</comment>
<evidence type="ECO:0000256" key="1">
    <source>
        <dbReference type="ARBA" id="ARBA00008460"/>
    </source>
</evidence>
<sequence>MALINKQGVVDKDAPGAPKIEFPCADYLIKVVAMDSDDTHIQVVECVLKHAPDFDESSINKNVSSKGRFVSFSFRINAESEDQLARLHKDLMVVEAVKMVM</sequence>
<dbReference type="SUPFAM" id="SSF117991">
    <property type="entry name" value="YbeD/HP0495-like"/>
    <property type="match status" value="1"/>
</dbReference>
<proteinExistence type="inferred from homology"/>
<dbReference type="AlphaFoldDB" id="A0A0K6IH35"/>
<dbReference type="InterPro" id="IPR027471">
    <property type="entry name" value="YbeD-like_sf"/>
</dbReference>
<dbReference type="RefSeq" id="WP_055461346.1">
    <property type="nucleotide sequence ID" value="NZ_CYHG01000001.1"/>
</dbReference>
<evidence type="ECO:0000313" key="3">
    <source>
        <dbReference type="Proteomes" id="UP000182769"/>
    </source>
</evidence>